<reference evidence="2" key="1">
    <citation type="submission" date="2021-05" db="EMBL/GenBank/DDBJ databases">
        <authorList>
            <person name="Alioto T."/>
            <person name="Alioto T."/>
            <person name="Gomez Garrido J."/>
        </authorList>
    </citation>
    <scope>NUCLEOTIDE SEQUENCE</scope>
</reference>
<keyword evidence="1" id="KW-0812">Transmembrane</keyword>
<sequence>MPMMVQDLYRPQHHCQRLFCLIHIKMTLFYHHLIIKLIYLATLVRTVIVTDIVILLDFTFLKWILTGSFFPFRLRKFTPKILLLPFYLQHTTVTEKIEYMQT</sequence>
<keyword evidence="1" id="KW-0472">Membrane</keyword>
<accession>A0A8D8XES0</accession>
<feature type="transmembrane region" description="Helical" evidence="1">
    <location>
        <begin position="47"/>
        <end position="70"/>
    </location>
</feature>
<dbReference type="EMBL" id="HBUF01625776">
    <property type="protein sequence ID" value="CAG6782061.1"/>
    <property type="molecule type" value="Transcribed_RNA"/>
</dbReference>
<evidence type="ECO:0000256" key="1">
    <source>
        <dbReference type="SAM" id="Phobius"/>
    </source>
</evidence>
<evidence type="ECO:0000313" key="2">
    <source>
        <dbReference type="EMBL" id="CAG6694337.1"/>
    </source>
</evidence>
<proteinExistence type="predicted"/>
<feature type="transmembrane region" description="Helical" evidence="1">
    <location>
        <begin position="20"/>
        <end position="41"/>
    </location>
</feature>
<keyword evidence="1" id="KW-1133">Transmembrane helix</keyword>
<dbReference type="EMBL" id="HBUF01317644">
    <property type="protein sequence ID" value="CAG6694337.1"/>
    <property type="molecule type" value="Transcribed_RNA"/>
</dbReference>
<organism evidence="2">
    <name type="scientific">Cacopsylla melanoneura</name>
    <dbReference type="NCBI Taxonomy" id="428564"/>
    <lineage>
        <taxon>Eukaryota</taxon>
        <taxon>Metazoa</taxon>
        <taxon>Ecdysozoa</taxon>
        <taxon>Arthropoda</taxon>
        <taxon>Hexapoda</taxon>
        <taxon>Insecta</taxon>
        <taxon>Pterygota</taxon>
        <taxon>Neoptera</taxon>
        <taxon>Paraneoptera</taxon>
        <taxon>Hemiptera</taxon>
        <taxon>Sternorrhyncha</taxon>
        <taxon>Psylloidea</taxon>
        <taxon>Psyllidae</taxon>
        <taxon>Psyllinae</taxon>
        <taxon>Cacopsylla</taxon>
    </lineage>
</organism>
<name>A0A8D8XES0_9HEMI</name>
<dbReference type="AlphaFoldDB" id="A0A8D8XES0"/>
<protein>
    <submittedName>
        <fullName evidence="2">Uncharacterized protein</fullName>
    </submittedName>
</protein>